<proteinExistence type="predicted"/>
<gene>
    <name evidence="2" type="ORF">V6617_14385</name>
</gene>
<dbReference type="RefSeq" id="WP_338607649.1">
    <property type="nucleotide sequence ID" value="NZ_CP146275.1"/>
</dbReference>
<name>A0ABZ2I0T0_9HYPH</name>
<evidence type="ECO:0000256" key="1">
    <source>
        <dbReference type="SAM" id="MobiDB-lite"/>
    </source>
</evidence>
<evidence type="ECO:0000313" key="2">
    <source>
        <dbReference type="EMBL" id="WWT32186.1"/>
    </source>
</evidence>
<evidence type="ECO:0000313" key="3">
    <source>
        <dbReference type="Proteomes" id="UP001369958"/>
    </source>
</evidence>
<protein>
    <submittedName>
        <fullName evidence="2">Uncharacterized protein</fullName>
    </submittedName>
</protein>
<reference evidence="2 3" key="1">
    <citation type="submission" date="2024-02" db="EMBL/GenBank/DDBJ databases">
        <title>Complete genome sequence of Pelagibacterium nitratireducens ZH15.</title>
        <authorList>
            <person name="Zhao L.H."/>
        </authorList>
    </citation>
    <scope>NUCLEOTIDE SEQUENCE [LARGE SCALE GENOMIC DNA]</scope>
    <source>
        <strain evidence="2 3">ZH15</strain>
    </source>
</reference>
<dbReference type="Proteomes" id="UP001369958">
    <property type="component" value="Chromosome"/>
</dbReference>
<organism evidence="2 3">
    <name type="scientific">Pelagibacterium nitratireducens</name>
    <dbReference type="NCBI Taxonomy" id="1046114"/>
    <lineage>
        <taxon>Bacteria</taxon>
        <taxon>Pseudomonadati</taxon>
        <taxon>Pseudomonadota</taxon>
        <taxon>Alphaproteobacteria</taxon>
        <taxon>Hyphomicrobiales</taxon>
        <taxon>Devosiaceae</taxon>
        <taxon>Pelagibacterium</taxon>
    </lineage>
</organism>
<accession>A0ABZ2I0T0</accession>
<keyword evidence="3" id="KW-1185">Reference proteome</keyword>
<dbReference type="EMBL" id="CP146275">
    <property type="protein sequence ID" value="WWT32186.1"/>
    <property type="molecule type" value="Genomic_DNA"/>
</dbReference>
<sequence length="74" mass="8582">MPTAYLLAKDRIEQARAMLANEVWYDAGMDHLLEVALARLDELDARLTEDPPRTPPRQPEGSPRVRLMPWLEKR</sequence>
<feature type="region of interest" description="Disordered" evidence="1">
    <location>
        <begin position="46"/>
        <end position="74"/>
    </location>
</feature>